<dbReference type="FunCoup" id="A0A0N0PD06">
    <property type="interactions" value="209"/>
</dbReference>
<sequence length="660" mass="75559">MNESKQSKQSNKKNNKKGKGKENEEKSAITVPKFLFVFMLVTVLSAGYMYKVLLTPPELPKVDMNEYWGPYPMDLEPDLSIRPFEIEFSDVMIHDLRERLLHRRPFVPPLENTGFTYGFNTNFLTRVLDYWKNNYNFKDREQFFNKYNHFKTKIQGLDIHYIHVKPKVTDDITVVPLLMMHGWPGSVREFYEIIPKLTNPVPEHNFVFELIIPSIPGYGFSQGAVRPGLSTSKMAIVMANLMKRVGHEKYYVQGGDVGHSVGSVMATLFPDKVLGFHTNFPTVSFNSVANLCIFFASVWPSLIVEPELKSRMYPLSDHASRILEESGYMHIQATKPDTIGAALTDTPAGLAAYILEKFSTWTNPEYKTAGDGKLHLFKSNCHLLDNVMVYWVTNSITTSVRAYAESLNKKELDLKFDEIPTLVPTWGIKFKHELIFHPDSMLRLKYKNYFHSTVVEDGGHFAAFENPTIMATDIYQAVDTFRQFHDNGGAQKPAEDVNYKTATTIYEFTVKDINGKNVKLDKYKGNVLIIVNVASECGLTDTNYKQLNELYEKYSTTKNLRILAFPCNQFAGQEPGNNKDILNFVKNRGVKFDLFEKIDVNGENAHPLYKFLKKLQTGTFGDFIKWNFSKFIIDKNGVPVERLGPNVNPIDMEPLLAKYW</sequence>
<evidence type="ECO:0000256" key="1">
    <source>
        <dbReference type="ARBA" id="ARBA00006926"/>
    </source>
</evidence>
<dbReference type="CDD" id="cd00340">
    <property type="entry name" value="GSH_Peroxidase"/>
    <property type="match status" value="1"/>
</dbReference>
<dbReference type="GO" id="GO:0006979">
    <property type="term" value="P:response to oxidative stress"/>
    <property type="evidence" value="ECO:0007669"/>
    <property type="project" value="InterPro"/>
</dbReference>
<feature type="transmembrane region" description="Helical" evidence="9">
    <location>
        <begin position="31"/>
        <end position="50"/>
    </location>
</feature>
<dbReference type="Proteomes" id="UP000053240">
    <property type="component" value="Unassembled WGS sequence"/>
</dbReference>
<dbReference type="PROSITE" id="PS00460">
    <property type="entry name" value="GLUTATHIONE_PEROXID_1"/>
    <property type="match status" value="1"/>
</dbReference>
<feature type="domain" description="Thioredoxin" evidence="10">
    <location>
        <begin position="499"/>
        <end position="660"/>
    </location>
</feature>
<dbReference type="PANTHER" id="PTHR21661">
    <property type="entry name" value="EPOXIDE HYDROLASE 1-RELATED"/>
    <property type="match status" value="1"/>
</dbReference>
<evidence type="ECO:0000256" key="2">
    <source>
        <dbReference type="ARBA" id="ARBA00010088"/>
    </source>
</evidence>
<keyword evidence="6 7" id="KW-0560">Oxidoreductase</keyword>
<comment type="similarity">
    <text evidence="2">Belongs to the peptidase S33 family.</text>
</comment>
<evidence type="ECO:0000256" key="8">
    <source>
        <dbReference type="SAM" id="MobiDB-lite"/>
    </source>
</evidence>
<feature type="region of interest" description="Disordered" evidence="8">
    <location>
        <begin position="1"/>
        <end position="24"/>
    </location>
</feature>
<feature type="compositionally biased region" description="Basic residues" evidence="8">
    <location>
        <begin position="10"/>
        <end position="19"/>
    </location>
</feature>
<dbReference type="PROSITE" id="PS51355">
    <property type="entry name" value="GLUTATHIONE_PEROXID_3"/>
    <property type="match status" value="1"/>
</dbReference>
<dbReference type="InterPro" id="IPR000889">
    <property type="entry name" value="Glutathione_peroxidase"/>
</dbReference>
<dbReference type="AlphaFoldDB" id="A0A0N0PD06"/>
<keyword evidence="12" id="KW-1185">Reference proteome</keyword>
<dbReference type="KEGG" id="pmac:106710999"/>
<evidence type="ECO:0000256" key="7">
    <source>
        <dbReference type="RuleBase" id="RU000499"/>
    </source>
</evidence>
<dbReference type="InterPro" id="IPR010497">
    <property type="entry name" value="Epoxide_hydro_N"/>
</dbReference>
<proteinExistence type="inferred from homology"/>
<keyword evidence="4" id="KW-0058">Aromatic hydrocarbons catabolism</keyword>
<dbReference type="InterPro" id="IPR036249">
    <property type="entry name" value="Thioredoxin-like_sf"/>
</dbReference>
<dbReference type="Gene3D" id="3.40.30.10">
    <property type="entry name" value="Glutaredoxin"/>
    <property type="match status" value="1"/>
</dbReference>
<keyword evidence="3 7" id="KW-0575">Peroxidase</keyword>
<dbReference type="Pfam" id="PF06441">
    <property type="entry name" value="EHN"/>
    <property type="match status" value="1"/>
</dbReference>
<gene>
    <name evidence="11" type="ORF">RR48_03123</name>
</gene>
<evidence type="ECO:0000256" key="4">
    <source>
        <dbReference type="ARBA" id="ARBA00022797"/>
    </source>
</evidence>
<dbReference type="FunFam" id="3.40.30.10:FF:000025">
    <property type="entry name" value="Glutathione peroxidase"/>
    <property type="match status" value="1"/>
</dbReference>
<dbReference type="PROSITE" id="PS00763">
    <property type="entry name" value="GLUTATHIONE_PEROXID_2"/>
    <property type="match status" value="1"/>
</dbReference>
<name>A0A0N0PD06_PAPMA</name>
<reference evidence="11 12" key="1">
    <citation type="journal article" date="2015" name="Nat. Commun.">
        <title>Outbred genome sequencing and CRISPR/Cas9 gene editing in butterflies.</title>
        <authorList>
            <person name="Li X."/>
            <person name="Fan D."/>
            <person name="Zhang W."/>
            <person name="Liu G."/>
            <person name="Zhang L."/>
            <person name="Zhao L."/>
            <person name="Fang X."/>
            <person name="Chen L."/>
            <person name="Dong Y."/>
            <person name="Chen Y."/>
            <person name="Ding Y."/>
            <person name="Zhao R."/>
            <person name="Feng M."/>
            <person name="Zhu Y."/>
            <person name="Feng Y."/>
            <person name="Jiang X."/>
            <person name="Zhu D."/>
            <person name="Xiang H."/>
            <person name="Feng X."/>
            <person name="Li S."/>
            <person name="Wang J."/>
            <person name="Zhang G."/>
            <person name="Kronforst M.R."/>
            <person name="Wang W."/>
        </authorList>
    </citation>
    <scope>NUCLEOTIDE SEQUENCE [LARGE SCALE GENOMIC DNA]</scope>
    <source>
        <strain evidence="11">Ya'a_city_454_Pm</strain>
        <tissue evidence="11">Whole body</tissue>
    </source>
</reference>
<evidence type="ECO:0000256" key="5">
    <source>
        <dbReference type="ARBA" id="ARBA00022801"/>
    </source>
</evidence>
<dbReference type="STRING" id="76193.A0A0N0PD06"/>
<evidence type="ECO:0000256" key="6">
    <source>
        <dbReference type="ARBA" id="ARBA00023002"/>
    </source>
</evidence>
<dbReference type="SUPFAM" id="SSF53474">
    <property type="entry name" value="alpha/beta-Hydrolases"/>
    <property type="match status" value="1"/>
</dbReference>
<dbReference type="GO" id="GO:0004301">
    <property type="term" value="F:epoxide hydrolase activity"/>
    <property type="evidence" value="ECO:0007669"/>
    <property type="project" value="TreeGrafter"/>
</dbReference>
<evidence type="ECO:0000256" key="9">
    <source>
        <dbReference type="SAM" id="Phobius"/>
    </source>
</evidence>
<dbReference type="EMBL" id="KQ460417">
    <property type="protein sequence ID" value="KPJ14867.1"/>
    <property type="molecule type" value="Genomic_DNA"/>
</dbReference>
<evidence type="ECO:0000313" key="12">
    <source>
        <dbReference type="Proteomes" id="UP000053240"/>
    </source>
</evidence>
<keyword evidence="9" id="KW-1133">Transmembrane helix</keyword>
<dbReference type="InterPro" id="IPR029759">
    <property type="entry name" value="GPX_AS"/>
</dbReference>
<dbReference type="Gene3D" id="3.40.50.1820">
    <property type="entry name" value="alpha/beta hydrolase"/>
    <property type="match status" value="1"/>
</dbReference>
<dbReference type="InterPro" id="IPR013766">
    <property type="entry name" value="Thioredoxin_domain"/>
</dbReference>
<dbReference type="InParanoid" id="A0A0N0PD06"/>
<dbReference type="Pfam" id="PF00255">
    <property type="entry name" value="GSHPx"/>
    <property type="match status" value="1"/>
</dbReference>
<dbReference type="PROSITE" id="PS51352">
    <property type="entry name" value="THIOREDOXIN_2"/>
    <property type="match status" value="1"/>
</dbReference>
<dbReference type="GO" id="GO:0097176">
    <property type="term" value="P:epoxide metabolic process"/>
    <property type="evidence" value="ECO:0007669"/>
    <property type="project" value="TreeGrafter"/>
</dbReference>
<evidence type="ECO:0000313" key="11">
    <source>
        <dbReference type="EMBL" id="KPJ14867.1"/>
    </source>
</evidence>
<accession>A0A0N0PD06</accession>
<keyword evidence="9" id="KW-0812">Transmembrane</keyword>
<dbReference type="InterPro" id="IPR029760">
    <property type="entry name" value="GPX_CS"/>
</dbReference>
<dbReference type="InterPro" id="IPR029058">
    <property type="entry name" value="AB_hydrolase_fold"/>
</dbReference>
<evidence type="ECO:0000259" key="10">
    <source>
        <dbReference type="PROSITE" id="PS51352"/>
    </source>
</evidence>
<dbReference type="PRINTS" id="PR01011">
    <property type="entry name" value="GLUTPROXDASE"/>
</dbReference>
<dbReference type="GO" id="GO:0004601">
    <property type="term" value="F:peroxidase activity"/>
    <property type="evidence" value="ECO:0007669"/>
    <property type="project" value="UniProtKB-KW"/>
</dbReference>
<dbReference type="SUPFAM" id="SSF52833">
    <property type="entry name" value="Thioredoxin-like"/>
    <property type="match status" value="1"/>
</dbReference>
<protein>
    <recommendedName>
        <fullName evidence="7">Glutathione peroxidase</fullName>
    </recommendedName>
</protein>
<comment type="similarity">
    <text evidence="1 7">Belongs to the glutathione peroxidase family.</text>
</comment>
<keyword evidence="9" id="KW-0472">Membrane</keyword>
<dbReference type="PANTHER" id="PTHR21661:SF35">
    <property type="entry name" value="EPOXIDE HYDROLASE"/>
    <property type="match status" value="1"/>
</dbReference>
<evidence type="ECO:0000256" key="3">
    <source>
        <dbReference type="ARBA" id="ARBA00022559"/>
    </source>
</evidence>
<organism evidence="11 12">
    <name type="scientific">Papilio machaon</name>
    <name type="common">Old World swallowtail butterfly</name>
    <dbReference type="NCBI Taxonomy" id="76193"/>
    <lineage>
        <taxon>Eukaryota</taxon>
        <taxon>Metazoa</taxon>
        <taxon>Ecdysozoa</taxon>
        <taxon>Arthropoda</taxon>
        <taxon>Hexapoda</taxon>
        <taxon>Insecta</taxon>
        <taxon>Pterygota</taxon>
        <taxon>Neoptera</taxon>
        <taxon>Endopterygota</taxon>
        <taxon>Lepidoptera</taxon>
        <taxon>Glossata</taxon>
        <taxon>Ditrysia</taxon>
        <taxon>Papilionoidea</taxon>
        <taxon>Papilionidae</taxon>
        <taxon>Papilioninae</taxon>
        <taxon>Papilio</taxon>
    </lineage>
</organism>
<dbReference type="OrthoDB" id="7130006at2759"/>
<keyword evidence="5 11" id="KW-0378">Hydrolase</keyword>